<evidence type="ECO:0000313" key="2">
    <source>
        <dbReference type="EMBL" id="TDE42802.1"/>
    </source>
</evidence>
<dbReference type="Proteomes" id="UP000294814">
    <property type="component" value="Unassembled WGS sequence"/>
</dbReference>
<dbReference type="RefSeq" id="WP_131916920.1">
    <property type="nucleotide sequence ID" value="NZ_SMLG01000010.1"/>
</dbReference>
<dbReference type="EMBL" id="SMLG01000010">
    <property type="protein sequence ID" value="TDE42802.1"/>
    <property type="molecule type" value="Genomic_DNA"/>
</dbReference>
<gene>
    <name evidence="2" type="ORF">E0I26_13130</name>
</gene>
<sequence length="203" mass="22996">MKRILFLMIAISMSLSGYAQNEFSSKFKPIPPKNNAPKIKKVTPPKADLPKIASPKVIKKLEPSLPNNVSKIDFVNPKGINKKEVSPERVTYRRNQNLGNFKTTSITSRIRYRDAAYVDGDKIRVYLNDKVIDYEVVMDGEFKGFEIKLEKGINKIDFEALNEGFAPPNTAEFQVYDDKGSLISDSQWNLGMGFKATIILMKE</sequence>
<protein>
    <recommendedName>
        <fullName evidence="4">Secreted protein</fullName>
    </recommendedName>
</protein>
<name>A0A4R5F594_9FLAO</name>
<feature type="signal peptide" evidence="1">
    <location>
        <begin position="1"/>
        <end position="19"/>
    </location>
</feature>
<reference evidence="2 3" key="1">
    <citation type="submission" date="2019-03" db="EMBL/GenBank/DDBJ databases">
        <title>Novel species of Flavobacterium.</title>
        <authorList>
            <person name="Liu Q."/>
            <person name="Xin Y.-H."/>
        </authorList>
    </citation>
    <scope>NUCLEOTIDE SEQUENCE [LARGE SCALE GENOMIC DNA]</scope>
    <source>
        <strain evidence="2 3">LB3P52</strain>
    </source>
</reference>
<proteinExistence type="predicted"/>
<dbReference type="OrthoDB" id="1148517at2"/>
<keyword evidence="3" id="KW-1185">Reference proteome</keyword>
<organism evidence="2 3">
    <name type="scientific">Flavobacterium rhamnosiphilum</name>
    <dbReference type="NCBI Taxonomy" id="2541724"/>
    <lineage>
        <taxon>Bacteria</taxon>
        <taxon>Pseudomonadati</taxon>
        <taxon>Bacteroidota</taxon>
        <taxon>Flavobacteriia</taxon>
        <taxon>Flavobacteriales</taxon>
        <taxon>Flavobacteriaceae</taxon>
        <taxon>Flavobacterium</taxon>
    </lineage>
</organism>
<feature type="chain" id="PRO_5020719325" description="Secreted protein" evidence="1">
    <location>
        <begin position="20"/>
        <end position="203"/>
    </location>
</feature>
<evidence type="ECO:0000256" key="1">
    <source>
        <dbReference type="SAM" id="SignalP"/>
    </source>
</evidence>
<evidence type="ECO:0008006" key="4">
    <source>
        <dbReference type="Google" id="ProtNLM"/>
    </source>
</evidence>
<dbReference type="AlphaFoldDB" id="A0A4R5F594"/>
<accession>A0A4R5F594</accession>
<comment type="caution">
    <text evidence="2">The sequence shown here is derived from an EMBL/GenBank/DDBJ whole genome shotgun (WGS) entry which is preliminary data.</text>
</comment>
<keyword evidence="1" id="KW-0732">Signal</keyword>
<evidence type="ECO:0000313" key="3">
    <source>
        <dbReference type="Proteomes" id="UP000294814"/>
    </source>
</evidence>